<dbReference type="Proteomes" id="UP000790709">
    <property type="component" value="Unassembled WGS sequence"/>
</dbReference>
<keyword evidence="2" id="KW-1185">Reference proteome</keyword>
<comment type="caution">
    <text evidence="1">The sequence shown here is derived from an EMBL/GenBank/DDBJ whole genome shotgun (WGS) entry which is preliminary data.</text>
</comment>
<evidence type="ECO:0000313" key="1">
    <source>
        <dbReference type="EMBL" id="KAH7929917.1"/>
    </source>
</evidence>
<organism evidence="1 2">
    <name type="scientific">Leucogyrophana mollusca</name>
    <dbReference type="NCBI Taxonomy" id="85980"/>
    <lineage>
        <taxon>Eukaryota</taxon>
        <taxon>Fungi</taxon>
        <taxon>Dikarya</taxon>
        <taxon>Basidiomycota</taxon>
        <taxon>Agaricomycotina</taxon>
        <taxon>Agaricomycetes</taxon>
        <taxon>Agaricomycetidae</taxon>
        <taxon>Boletales</taxon>
        <taxon>Boletales incertae sedis</taxon>
        <taxon>Leucogyrophana</taxon>
    </lineage>
</organism>
<evidence type="ECO:0000313" key="2">
    <source>
        <dbReference type="Proteomes" id="UP000790709"/>
    </source>
</evidence>
<protein>
    <submittedName>
        <fullName evidence="1">Uncharacterized protein</fullName>
    </submittedName>
</protein>
<gene>
    <name evidence="1" type="ORF">BV22DRAFT_1028873</name>
</gene>
<name>A0ACB8BWR1_9AGAM</name>
<sequence>MDTFTRQGSDLEGSEGEDELQRFRDLLAIHSNILALIYARKVLDDSDSSDTTTTTSTTFSTLSGWSDTTTTDSSLLFAMHLAYTRQLAVCVDALEAERAHEDEVLEGETWDDALYDLGVQTDAERYQRIATWIDVVQQHMAAERDAAERQVQRKVGSLGKRQRDEGREGDEPPDSDAGKLLKRETNPDQRLRKTGVQESGPGRGDVFALPEAGPNAGDRPITNFGRNENAAMQGDDEVDAPGVEWNAERRRWVAGWVDDIRASKRRRISMGDV</sequence>
<dbReference type="EMBL" id="MU266336">
    <property type="protein sequence ID" value="KAH7929917.1"/>
    <property type="molecule type" value="Genomic_DNA"/>
</dbReference>
<proteinExistence type="predicted"/>
<accession>A0ACB8BWR1</accession>
<reference evidence="1" key="1">
    <citation type="journal article" date="2021" name="New Phytol.">
        <title>Evolutionary innovations through gain and loss of genes in the ectomycorrhizal Boletales.</title>
        <authorList>
            <person name="Wu G."/>
            <person name="Miyauchi S."/>
            <person name="Morin E."/>
            <person name="Kuo A."/>
            <person name="Drula E."/>
            <person name="Varga T."/>
            <person name="Kohler A."/>
            <person name="Feng B."/>
            <person name="Cao Y."/>
            <person name="Lipzen A."/>
            <person name="Daum C."/>
            <person name="Hundley H."/>
            <person name="Pangilinan J."/>
            <person name="Johnson J."/>
            <person name="Barry K."/>
            <person name="LaButti K."/>
            <person name="Ng V."/>
            <person name="Ahrendt S."/>
            <person name="Min B."/>
            <person name="Choi I.G."/>
            <person name="Park H."/>
            <person name="Plett J.M."/>
            <person name="Magnuson J."/>
            <person name="Spatafora J.W."/>
            <person name="Nagy L.G."/>
            <person name="Henrissat B."/>
            <person name="Grigoriev I.V."/>
            <person name="Yang Z.L."/>
            <person name="Xu J."/>
            <person name="Martin F.M."/>
        </authorList>
    </citation>
    <scope>NUCLEOTIDE SEQUENCE</scope>
    <source>
        <strain evidence="1">KUC20120723A-06</strain>
    </source>
</reference>